<dbReference type="PRINTS" id="PR00469">
    <property type="entry name" value="PNDRDTASEII"/>
</dbReference>
<comment type="caution">
    <text evidence="2">The sequence shown here is derived from an EMBL/GenBank/DDBJ whole genome shotgun (WGS) entry which is preliminary data.</text>
</comment>
<dbReference type="Proteomes" id="UP001589568">
    <property type="component" value="Unassembled WGS sequence"/>
</dbReference>
<dbReference type="Gene3D" id="3.50.50.60">
    <property type="entry name" value="FAD/NAD(P)-binding domain"/>
    <property type="match status" value="1"/>
</dbReference>
<sequence>MSVEESAVVVIGAGQAGLSSAYFLRRFGVEAVVLDAEDGPGGAWRHRSPSLTMDKVHGIFDLPGHPKPADGGGVRPAAEVVPAYFDAYERAAGLHVVRPVRVTSVREGARGRLLVATDAGEWSAAALVNATGTWTRPYWPYYPGAATFAGRRLHYADYRGPAEFAGRRVVVVGGGTSAAHVLSEIAGVAAATAWVTRRPPVFRDDDFGEDARREAVAMVEDRVRAGLPPQSVVAVTGLTYSTVVREALAKGALHRRPMFRRITETGVEWDDGTFLACDTIVWATGFRSALDHLAPLRLREPGGGIRVDGTRVVRDPRVQLVGYGPSASTIGANRAGRMAAREVHRLLTTTPAPPAAALAPSAVTFAHPPATPAPEAAASSALPAA</sequence>
<dbReference type="InterPro" id="IPR050982">
    <property type="entry name" value="Auxin_biosynth/cation_transpt"/>
</dbReference>
<proteinExistence type="predicted"/>
<dbReference type="SUPFAM" id="SSF51905">
    <property type="entry name" value="FAD/NAD(P)-binding domain"/>
    <property type="match status" value="1"/>
</dbReference>
<protein>
    <submittedName>
        <fullName evidence="2">FAD-dependent oxidoreductase</fullName>
    </submittedName>
</protein>
<evidence type="ECO:0000313" key="2">
    <source>
        <dbReference type="EMBL" id="MFB9470113.1"/>
    </source>
</evidence>
<dbReference type="InterPro" id="IPR036188">
    <property type="entry name" value="FAD/NAD-bd_sf"/>
</dbReference>
<dbReference type="EMBL" id="JBHMCF010000011">
    <property type="protein sequence ID" value="MFB9470113.1"/>
    <property type="molecule type" value="Genomic_DNA"/>
</dbReference>
<keyword evidence="1" id="KW-0560">Oxidoreductase</keyword>
<dbReference type="RefSeq" id="WP_379483070.1">
    <property type="nucleotide sequence ID" value="NZ_JBHMCF010000011.1"/>
</dbReference>
<reference evidence="2 3" key="1">
    <citation type="submission" date="2024-09" db="EMBL/GenBank/DDBJ databases">
        <authorList>
            <person name="Sun Q."/>
            <person name="Mori K."/>
        </authorList>
    </citation>
    <scope>NUCLEOTIDE SEQUENCE [LARGE SCALE GENOMIC DNA]</scope>
    <source>
        <strain evidence="2 3">JCM 3324</strain>
    </source>
</reference>
<dbReference type="PRINTS" id="PR00368">
    <property type="entry name" value="FADPNR"/>
</dbReference>
<keyword evidence="3" id="KW-1185">Reference proteome</keyword>
<evidence type="ECO:0000313" key="3">
    <source>
        <dbReference type="Proteomes" id="UP001589568"/>
    </source>
</evidence>
<gene>
    <name evidence="2" type="ORF">ACFFR3_11385</name>
</gene>
<evidence type="ECO:0000256" key="1">
    <source>
        <dbReference type="ARBA" id="ARBA00023002"/>
    </source>
</evidence>
<dbReference type="Pfam" id="PF13738">
    <property type="entry name" value="Pyr_redox_3"/>
    <property type="match status" value="1"/>
</dbReference>
<name>A0ABV5NIK0_9ACTN</name>
<accession>A0ABV5NIK0</accession>
<dbReference type="PANTHER" id="PTHR43539:SF78">
    <property type="entry name" value="FLAVIN-CONTAINING MONOOXYGENASE"/>
    <property type="match status" value="1"/>
</dbReference>
<organism evidence="2 3">
    <name type="scientific">Nonomuraea salmonea</name>
    <dbReference type="NCBI Taxonomy" id="46181"/>
    <lineage>
        <taxon>Bacteria</taxon>
        <taxon>Bacillati</taxon>
        <taxon>Actinomycetota</taxon>
        <taxon>Actinomycetes</taxon>
        <taxon>Streptosporangiales</taxon>
        <taxon>Streptosporangiaceae</taxon>
        <taxon>Nonomuraea</taxon>
    </lineage>
</organism>
<dbReference type="PANTHER" id="PTHR43539">
    <property type="entry name" value="FLAVIN-BINDING MONOOXYGENASE-LIKE PROTEIN (AFU_ORTHOLOGUE AFUA_4G09220)"/>
    <property type="match status" value="1"/>
</dbReference>